<evidence type="ECO:0000259" key="1">
    <source>
        <dbReference type="Pfam" id="PF08281"/>
    </source>
</evidence>
<dbReference type="AlphaFoldDB" id="A0A6M5Z084"/>
<dbReference type="GO" id="GO:0016987">
    <property type="term" value="F:sigma factor activity"/>
    <property type="evidence" value="ECO:0007669"/>
    <property type="project" value="InterPro"/>
</dbReference>
<protein>
    <recommendedName>
        <fullName evidence="1">RNA polymerase sigma factor 70 region 4 type 2 domain-containing protein</fullName>
    </recommendedName>
</protein>
<organism evidence="2 3">
    <name type="scientific">Frigoriglobus tundricola</name>
    <dbReference type="NCBI Taxonomy" id="2774151"/>
    <lineage>
        <taxon>Bacteria</taxon>
        <taxon>Pseudomonadati</taxon>
        <taxon>Planctomycetota</taxon>
        <taxon>Planctomycetia</taxon>
        <taxon>Gemmatales</taxon>
        <taxon>Gemmataceae</taxon>
        <taxon>Frigoriglobus</taxon>
    </lineage>
</organism>
<evidence type="ECO:0000313" key="2">
    <source>
        <dbReference type="EMBL" id="QJW99126.1"/>
    </source>
</evidence>
<dbReference type="InterPro" id="IPR036388">
    <property type="entry name" value="WH-like_DNA-bd_sf"/>
</dbReference>
<keyword evidence="3" id="KW-1185">Reference proteome</keyword>
<dbReference type="GO" id="GO:0003677">
    <property type="term" value="F:DNA binding"/>
    <property type="evidence" value="ECO:0007669"/>
    <property type="project" value="InterPro"/>
</dbReference>
<dbReference type="Proteomes" id="UP000503447">
    <property type="component" value="Chromosome"/>
</dbReference>
<gene>
    <name evidence="2" type="ORF">FTUN_6726</name>
</gene>
<dbReference type="EMBL" id="CP053452">
    <property type="protein sequence ID" value="QJW99126.1"/>
    <property type="molecule type" value="Genomic_DNA"/>
</dbReference>
<dbReference type="Pfam" id="PF08281">
    <property type="entry name" value="Sigma70_r4_2"/>
    <property type="match status" value="1"/>
</dbReference>
<proteinExistence type="predicted"/>
<feature type="domain" description="RNA polymerase sigma factor 70 region 4 type 2" evidence="1">
    <location>
        <begin position="1"/>
        <end position="46"/>
    </location>
</feature>
<reference evidence="3" key="1">
    <citation type="submission" date="2020-05" db="EMBL/GenBank/DDBJ databases">
        <title>Frigoriglobus tundricola gen. nov., sp. nov., a psychrotolerant cellulolytic planctomycete of the family Gemmataceae with two divergent copies of 16S rRNA gene.</title>
        <authorList>
            <person name="Kulichevskaya I.S."/>
            <person name="Ivanova A.A."/>
            <person name="Naumoff D.G."/>
            <person name="Beletsky A.V."/>
            <person name="Rijpstra W.I.C."/>
            <person name="Sinninghe Damste J.S."/>
            <person name="Mardanov A.V."/>
            <person name="Ravin N.V."/>
            <person name="Dedysh S.N."/>
        </authorList>
    </citation>
    <scope>NUCLEOTIDE SEQUENCE [LARGE SCALE GENOMIC DNA]</scope>
    <source>
        <strain evidence="3">PL17</strain>
    </source>
</reference>
<dbReference type="InterPro" id="IPR013249">
    <property type="entry name" value="RNA_pol_sigma70_r4_t2"/>
</dbReference>
<dbReference type="SUPFAM" id="SSF46894">
    <property type="entry name" value="C-terminal effector domain of the bipartite response regulators"/>
    <property type="match status" value="1"/>
</dbReference>
<sequence length="59" mass="6457">MLRRLTPAERRLADWRAQGWDWAAIAAATGAPAGTVRKRLARALDRVSQELGLDEVGDA</sequence>
<dbReference type="RefSeq" id="WP_227254520.1">
    <property type="nucleotide sequence ID" value="NZ_CP053452.2"/>
</dbReference>
<name>A0A6M5Z084_9BACT</name>
<accession>A0A6M5Z084</accession>
<dbReference type="InterPro" id="IPR016032">
    <property type="entry name" value="Sig_transdc_resp-reg_C-effctor"/>
</dbReference>
<evidence type="ECO:0000313" key="3">
    <source>
        <dbReference type="Proteomes" id="UP000503447"/>
    </source>
</evidence>
<dbReference type="GO" id="GO:0006352">
    <property type="term" value="P:DNA-templated transcription initiation"/>
    <property type="evidence" value="ECO:0007669"/>
    <property type="project" value="InterPro"/>
</dbReference>
<dbReference type="Gene3D" id="1.10.10.10">
    <property type="entry name" value="Winged helix-like DNA-binding domain superfamily/Winged helix DNA-binding domain"/>
    <property type="match status" value="1"/>
</dbReference>
<dbReference type="KEGG" id="ftj:FTUN_6726"/>